<keyword evidence="3" id="KW-0963">Cytoplasm</keyword>
<evidence type="ECO:0000256" key="6">
    <source>
        <dbReference type="ARBA" id="ARBA00023203"/>
    </source>
</evidence>
<evidence type="ECO:0000256" key="4">
    <source>
        <dbReference type="ARBA" id="ARBA00022574"/>
    </source>
</evidence>
<dbReference type="Proteomes" id="UP001165289">
    <property type="component" value="Unassembled WGS sequence"/>
</dbReference>
<dbReference type="SMART" id="SM01166">
    <property type="entry name" value="DUF1899"/>
    <property type="match status" value="2"/>
</dbReference>
<keyword evidence="4 8" id="KW-0853">WD repeat</keyword>
<dbReference type="GO" id="GO:0005737">
    <property type="term" value="C:cytoplasm"/>
    <property type="evidence" value="ECO:0007669"/>
    <property type="project" value="UniProtKB-SubCell"/>
</dbReference>
<evidence type="ECO:0000256" key="7">
    <source>
        <dbReference type="ARBA" id="ARBA00024838"/>
    </source>
</evidence>
<dbReference type="AlphaFoldDB" id="A0AAV7JWK2"/>
<dbReference type="SMART" id="SM00320">
    <property type="entry name" value="WD40"/>
    <property type="match status" value="6"/>
</dbReference>
<evidence type="ECO:0000256" key="5">
    <source>
        <dbReference type="ARBA" id="ARBA00022737"/>
    </source>
</evidence>
<dbReference type="PROSITE" id="PS50082">
    <property type="entry name" value="WD_REPEATS_2"/>
    <property type="match status" value="2"/>
</dbReference>
<evidence type="ECO:0000256" key="2">
    <source>
        <dbReference type="ARBA" id="ARBA00009482"/>
    </source>
</evidence>
<accession>A0AAV7JWK2</accession>
<feature type="repeat" description="WD" evidence="8">
    <location>
        <begin position="77"/>
        <end position="119"/>
    </location>
</feature>
<dbReference type="Gene3D" id="2.130.10.10">
    <property type="entry name" value="YVTN repeat-like/Quinoprotein amine dehydrogenase"/>
    <property type="match status" value="2"/>
</dbReference>
<dbReference type="EMBL" id="JAKMXF010000288">
    <property type="protein sequence ID" value="KAI6653217.1"/>
    <property type="molecule type" value="Genomic_DNA"/>
</dbReference>
<proteinExistence type="inferred from homology"/>
<evidence type="ECO:0000256" key="8">
    <source>
        <dbReference type="PROSITE-ProRule" id="PRU00221"/>
    </source>
</evidence>
<comment type="similarity">
    <text evidence="2 9">Belongs to the WD repeat coronin family.</text>
</comment>
<feature type="domain" description="DUF1899" evidence="10">
    <location>
        <begin position="5"/>
        <end position="68"/>
    </location>
</feature>
<dbReference type="InterPro" id="IPR015505">
    <property type="entry name" value="Coronin"/>
</dbReference>
<keyword evidence="6" id="KW-0009">Actin-binding</keyword>
<dbReference type="PANTHER" id="PTHR10856:SF20">
    <property type="entry name" value="CORONIN-7"/>
    <property type="match status" value="1"/>
</dbReference>
<feature type="domain" description="DUF1899" evidence="10">
    <location>
        <begin position="425"/>
        <end position="505"/>
    </location>
</feature>
<dbReference type="InterPro" id="IPR015943">
    <property type="entry name" value="WD40/YVTN_repeat-like_dom_sf"/>
</dbReference>
<comment type="function">
    <text evidence="7">F-actin regulator involved in anterograde Golgi to endosome transport: upon ubiquitination via 'Lys-33'-linked ubiquitin chains by the BCR(KLHL20) E3 ubiquitin ligase complex, interacts with EPS15 and localizes to the trans-Golgi network, where it promotes actin polymerization, thereby facilitating post-Golgi trafficking. May play a role in the maintenance of the Golgi apparatus morphology.</text>
</comment>
<dbReference type="Pfam" id="PF08953">
    <property type="entry name" value="DUF1899"/>
    <property type="match status" value="1"/>
</dbReference>
<dbReference type="SMART" id="SM01167">
    <property type="entry name" value="DUF1900"/>
    <property type="match status" value="2"/>
</dbReference>
<dbReference type="PANTHER" id="PTHR10856">
    <property type="entry name" value="CORONIN"/>
    <property type="match status" value="1"/>
</dbReference>
<comment type="subcellular location">
    <subcellularLocation>
        <location evidence="1">Cytoplasm</location>
    </subcellularLocation>
</comment>
<keyword evidence="5 9" id="KW-0677">Repeat</keyword>
<organism evidence="11 12">
    <name type="scientific">Oopsacas minuta</name>
    <dbReference type="NCBI Taxonomy" id="111878"/>
    <lineage>
        <taxon>Eukaryota</taxon>
        <taxon>Metazoa</taxon>
        <taxon>Porifera</taxon>
        <taxon>Hexactinellida</taxon>
        <taxon>Hexasterophora</taxon>
        <taxon>Lyssacinosida</taxon>
        <taxon>Leucopsacidae</taxon>
        <taxon>Oopsacas</taxon>
    </lineage>
</organism>
<dbReference type="Pfam" id="PF00400">
    <property type="entry name" value="WD40"/>
    <property type="match status" value="1"/>
</dbReference>
<comment type="caution">
    <text evidence="11">The sequence shown here is derived from an EMBL/GenBank/DDBJ whole genome shotgun (WGS) entry which is preliminary data.</text>
</comment>
<feature type="repeat" description="WD" evidence="8">
    <location>
        <begin position="561"/>
        <end position="595"/>
    </location>
</feature>
<evidence type="ECO:0000313" key="11">
    <source>
        <dbReference type="EMBL" id="KAI6653217.1"/>
    </source>
</evidence>
<reference evidence="11 12" key="1">
    <citation type="journal article" date="2023" name="BMC Biol.">
        <title>The compact genome of the sponge Oopsacas minuta (Hexactinellida) is lacking key metazoan core genes.</title>
        <authorList>
            <person name="Santini S."/>
            <person name="Schenkelaars Q."/>
            <person name="Jourda C."/>
            <person name="Duchesne M."/>
            <person name="Belahbib H."/>
            <person name="Rocher C."/>
            <person name="Selva M."/>
            <person name="Riesgo A."/>
            <person name="Vervoort M."/>
            <person name="Leys S.P."/>
            <person name="Kodjabachian L."/>
            <person name="Le Bivic A."/>
            <person name="Borchiellini C."/>
            <person name="Claverie J.M."/>
            <person name="Renard E."/>
        </authorList>
    </citation>
    <scope>NUCLEOTIDE SEQUENCE [LARGE SCALE GENOMIC DNA]</scope>
    <source>
        <strain evidence="11">SPO-2</strain>
    </source>
</reference>
<evidence type="ECO:0000256" key="9">
    <source>
        <dbReference type="RuleBase" id="RU280818"/>
    </source>
</evidence>
<dbReference type="PROSITE" id="PS50294">
    <property type="entry name" value="WD_REPEATS_REGION"/>
    <property type="match status" value="1"/>
</dbReference>
<dbReference type="GO" id="GO:0003779">
    <property type="term" value="F:actin binding"/>
    <property type="evidence" value="ECO:0007669"/>
    <property type="project" value="UniProtKB-KW"/>
</dbReference>
<keyword evidence="12" id="KW-1185">Reference proteome</keyword>
<evidence type="ECO:0000256" key="1">
    <source>
        <dbReference type="ARBA" id="ARBA00004496"/>
    </source>
</evidence>
<sequence>MAASRFKNQSIYKNAFGQAPKREFWLQDILAPNDFNSLGRGIAASISHMTFCWESPGTIALYPLSTVGRLQPPYPLLHAHSANITDMEFSPFFEDILATAGEDKQIKLWRIGSGGSATLQSTLSCPSRIEAVSFNPLADNIIASCNSKQLNIYDVTTLQSLFSEDVSGDLIQSMSWEVEGRTLGIVGKDRVVRCVDPRAKEGSVVDVATYPVGKEFQIQCLPSEKLVVSSLNQSRDREISIWDLRACKKLNSMTFGVSNRTISMLFDTDTNLLFLGQRGEVFIHCLEFIDASPYLIPGTSYHGKTETKSICLIPKRAVDVMKCEIDRILQLTKRDVIPISISVTRKSYMDFHADLYPDTFGSDPGMTAEEWINGFNRRPKLTTLDPQKIARAAAKLESELNKPDTEPVPEPIEEVIPVKPVKVIPGIRNTPFKHLEGKLAHKNTFIFGIPTLCKSIPIDGHMIQVALSPPSLSLDSNKEVLTGIAAVPLQGAGGQIALIPIQNSGRLLNAVTLENTSNISDIVWDRFDPSRLIVASEDCRVRIWNVTPDNMESGEFSHTRFEKHKDRISSLTFHPLASSLIASADYYPQLLIWDLISCEVKITLNSSAAPIISLSWSPDGCQLAVFNKDSIVCVYSPLQGPDPVWQATGPSSGKAGRVIWLSQTRILISGFEKTGTKVFHLFDTLKTGSDAILSVISITNVSSPSLLIPHFDSDTNLLFFTTRGESSVFVYEYLPSDHPYFFALSALSLPSQSQELYFFPKVACQVRDSEVVRGVRLTQSSLELFGFKVPRVRNEFFQDDLFPPTQPTWEPVLTAEEWLSGKKPELRTVSLQPDGMTPLSKAPAKTSTNKLAKSTFQDYRSAADHEKELVDGMIQRMQVLEHKPLKQDLMEGVDDDEWGDS</sequence>
<dbReference type="InterPro" id="IPR015048">
    <property type="entry name" value="DUF1899"/>
</dbReference>
<gene>
    <name evidence="11" type="ORF">LOD99_3742</name>
</gene>
<evidence type="ECO:0000259" key="10">
    <source>
        <dbReference type="SMART" id="SM01166"/>
    </source>
</evidence>
<evidence type="ECO:0000256" key="3">
    <source>
        <dbReference type="ARBA" id="ARBA00022490"/>
    </source>
</evidence>
<dbReference type="InterPro" id="IPR001680">
    <property type="entry name" value="WD40_rpt"/>
</dbReference>
<name>A0AAV7JWK2_9METZ</name>
<dbReference type="Pfam" id="PF16300">
    <property type="entry name" value="WD40_4"/>
    <property type="match status" value="2"/>
</dbReference>
<dbReference type="InterPro" id="IPR036322">
    <property type="entry name" value="WD40_repeat_dom_sf"/>
</dbReference>
<evidence type="ECO:0000313" key="12">
    <source>
        <dbReference type="Proteomes" id="UP001165289"/>
    </source>
</evidence>
<protein>
    <recommendedName>
        <fullName evidence="9">Coronin</fullName>
    </recommendedName>
</protein>
<dbReference type="SUPFAM" id="SSF50978">
    <property type="entry name" value="WD40 repeat-like"/>
    <property type="match status" value="2"/>
</dbReference>